<comment type="function">
    <text evidence="3">NAD-dependent lysine deacetylase and desuccinylase that specifically removes acetyl and succinyl groups on target proteins. Modulates the activities of several proteins which are inactive in their acylated form.</text>
</comment>
<feature type="binding site" evidence="3 4">
    <location>
        <position position="139"/>
    </location>
    <ligand>
        <name>Zn(2+)</name>
        <dbReference type="ChEBI" id="CHEBI:29105"/>
    </ligand>
</feature>
<dbReference type="RefSeq" id="WP_115930779.1">
    <property type="nucleotide sequence ID" value="NZ_QREH01000001.1"/>
</dbReference>
<keyword evidence="3 4" id="KW-0862">Zinc</keyword>
<dbReference type="AlphaFoldDB" id="A0A3D9L9Z2"/>
<feature type="binding site" evidence="3">
    <location>
        <position position="72"/>
    </location>
    <ligand>
        <name>substrate</name>
    </ligand>
</feature>
<comment type="cofactor">
    <cofactor evidence="3">
        <name>Zn(2+)</name>
        <dbReference type="ChEBI" id="CHEBI:29105"/>
    </cofactor>
    <text evidence="3">Binds 1 zinc ion per subunit.</text>
</comment>
<dbReference type="InterPro" id="IPR026590">
    <property type="entry name" value="Ssirtuin_cat_dom"/>
</dbReference>
<name>A0A3D9L9Z2_9MICC</name>
<comment type="domain">
    <text evidence="3">2 residues (Tyr-72 and Arg-75) present in a large hydrophobic pocket are probably involved in substrate specificity. They are important for desuccinylation activity, but dispensable for deacetylation activity.</text>
</comment>
<feature type="binding site" evidence="3">
    <location>
        <begin position="213"/>
        <end position="215"/>
    </location>
    <ligand>
        <name>NAD(+)</name>
        <dbReference type="ChEBI" id="CHEBI:57540"/>
    </ligand>
</feature>
<dbReference type="InterPro" id="IPR003000">
    <property type="entry name" value="Sirtuin"/>
</dbReference>
<sequence>MDAEIIPGLAEAADLARAARRVVVLSGAGLSAESGVPTFREAQTGLWERYSPEQLATEDAFLADPELVWSWYRWRARLIRSCPPNAGHLAVAAWQRRLAANGDALTIATQNVDDLHERAGAEVLAHLHGSLFDDRCADCGEPAAHDTGTAPEGDAGSAPDLESMLRVAPPRCAVCGVGVLRPGVVWFGEMLPADALANTLAALEQCDLAVVAGTSATVQPAASLPYAALGAGAAVVEVNPEVTEFSTAATVHLRGTAGQVLPALVRAYDGHHGHHRSD</sequence>
<dbReference type="HAMAP" id="MF_01121">
    <property type="entry name" value="Sirtuin_ClassIII"/>
    <property type="match status" value="1"/>
</dbReference>
<comment type="similarity">
    <text evidence="3">Belongs to the sirtuin family. Class III subfamily.</text>
</comment>
<dbReference type="InterPro" id="IPR027546">
    <property type="entry name" value="Sirtuin_class_III"/>
</dbReference>
<dbReference type="GO" id="GO:0005737">
    <property type="term" value="C:cytoplasm"/>
    <property type="evidence" value="ECO:0007669"/>
    <property type="project" value="UniProtKB-SubCell"/>
</dbReference>
<dbReference type="SUPFAM" id="SSF52467">
    <property type="entry name" value="DHS-like NAD/FAD-binding domain"/>
    <property type="match status" value="1"/>
</dbReference>
<feature type="binding site" evidence="3">
    <location>
        <begin position="110"/>
        <end position="113"/>
    </location>
    <ligand>
        <name>NAD(+)</name>
        <dbReference type="ChEBI" id="CHEBI:57540"/>
    </ligand>
</feature>
<dbReference type="NCBIfam" id="NF001753">
    <property type="entry name" value="PRK00481.1-3"/>
    <property type="match status" value="1"/>
</dbReference>
<dbReference type="InterPro" id="IPR050134">
    <property type="entry name" value="NAD-dep_sirtuin_deacylases"/>
</dbReference>
<keyword evidence="3 4" id="KW-0479">Metal-binding</keyword>
<feature type="active site" description="Proton acceptor" evidence="3 4">
    <location>
        <position position="128"/>
    </location>
</feature>
<dbReference type="PANTHER" id="PTHR11085:SF4">
    <property type="entry name" value="NAD-DEPENDENT PROTEIN DEACYLASE"/>
    <property type="match status" value="1"/>
</dbReference>
<comment type="caution">
    <text evidence="3">Lacks conserved residue(s) required for the propagation of feature annotation.</text>
</comment>
<dbReference type="InterPro" id="IPR026591">
    <property type="entry name" value="Sirtuin_cat_small_dom_sf"/>
</dbReference>
<evidence type="ECO:0000256" key="4">
    <source>
        <dbReference type="PROSITE-ProRule" id="PRU00236"/>
    </source>
</evidence>
<comment type="subcellular location">
    <subcellularLocation>
        <location evidence="3">Cytoplasm</location>
    </subcellularLocation>
</comment>
<dbReference type="Gene3D" id="3.30.1600.10">
    <property type="entry name" value="SIR2/SIRT2 'Small Domain"/>
    <property type="match status" value="1"/>
</dbReference>
<feature type="domain" description="Deacetylase sirtuin-type" evidence="5">
    <location>
        <begin position="2"/>
        <end position="275"/>
    </location>
</feature>
<dbReference type="EC" id="2.3.1.286" evidence="3"/>
<feature type="binding site" evidence="3">
    <location>
        <position position="257"/>
    </location>
    <ligand>
        <name>NAD(+)</name>
        <dbReference type="ChEBI" id="CHEBI:57540"/>
    </ligand>
</feature>
<feature type="binding site" evidence="3 4">
    <location>
        <position position="172"/>
    </location>
    <ligand>
        <name>Zn(2+)</name>
        <dbReference type="ChEBI" id="CHEBI:29105"/>
    </ligand>
</feature>
<comment type="caution">
    <text evidence="6">The sequence shown here is derived from an EMBL/GenBank/DDBJ whole genome shotgun (WGS) entry which is preliminary data.</text>
</comment>
<dbReference type="GO" id="GO:0036055">
    <property type="term" value="F:protein-succinyllysine desuccinylase activity"/>
    <property type="evidence" value="ECO:0007669"/>
    <property type="project" value="UniProtKB-UniRule"/>
</dbReference>
<dbReference type="InterPro" id="IPR029035">
    <property type="entry name" value="DHS-like_NAD/FAD-binding_dom"/>
</dbReference>
<keyword evidence="7" id="KW-1185">Reference proteome</keyword>
<dbReference type="GO" id="GO:0017136">
    <property type="term" value="F:histone deacetylase activity, NAD-dependent"/>
    <property type="evidence" value="ECO:0007669"/>
    <property type="project" value="TreeGrafter"/>
</dbReference>
<dbReference type="PROSITE" id="PS50305">
    <property type="entry name" value="SIRTUIN"/>
    <property type="match status" value="1"/>
</dbReference>
<dbReference type="OrthoDB" id="9800582at2"/>
<feature type="binding site" evidence="3 4">
    <location>
        <position position="175"/>
    </location>
    <ligand>
        <name>Zn(2+)</name>
        <dbReference type="ChEBI" id="CHEBI:29105"/>
    </ligand>
</feature>
<dbReference type="Proteomes" id="UP000256727">
    <property type="component" value="Unassembled WGS sequence"/>
</dbReference>
<evidence type="ECO:0000256" key="3">
    <source>
        <dbReference type="HAMAP-Rule" id="MF_01121"/>
    </source>
</evidence>
<feature type="binding site" evidence="3">
    <location>
        <begin position="239"/>
        <end position="241"/>
    </location>
    <ligand>
        <name>NAD(+)</name>
        <dbReference type="ChEBI" id="CHEBI:57540"/>
    </ligand>
</feature>
<dbReference type="EMBL" id="QREH01000001">
    <property type="protein sequence ID" value="REE02514.1"/>
    <property type="molecule type" value="Genomic_DNA"/>
</dbReference>
<evidence type="ECO:0000259" key="5">
    <source>
        <dbReference type="PROSITE" id="PS50305"/>
    </source>
</evidence>
<accession>A0A3D9L9Z2</accession>
<keyword evidence="1" id="KW-0808">Transferase</keyword>
<feature type="binding site" evidence="3">
    <location>
        <position position="75"/>
    </location>
    <ligand>
        <name>substrate</name>
    </ligand>
</feature>
<gene>
    <name evidence="3" type="primary">cobB</name>
    <name evidence="6" type="ORF">C8E99_0284</name>
</gene>
<evidence type="ECO:0000313" key="7">
    <source>
        <dbReference type="Proteomes" id="UP000256727"/>
    </source>
</evidence>
<dbReference type="GO" id="GO:0070403">
    <property type="term" value="F:NAD+ binding"/>
    <property type="evidence" value="ECO:0007669"/>
    <property type="project" value="UniProtKB-UniRule"/>
</dbReference>
<comment type="catalytic activity">
    <reaction evidence="3">
        <text>N(6)-succinyl-L-lysyl-[protein] + NAD(+) + H2O = 2''-O-succinyl-ADP-D-ribose + nicotinamide + L-lysyl-[protein]</text>
        <dbReference type="Rhea" id="RHEA:47668"/>
        <dbReference type="Rhea" id="RHEA-COMP:9752"/>
        <dbReference type="Rhea" id="RHEA-COMP:11877"/>
        <dbReference type="ChEBI" id="CHEBI:15377"/>
        <dbReference type="ChEBI" id="CHEBI:17154"/>
        <dbReference type="ChEBI" id="CHEBI:29969"/>
        <dbReference type="ChEBI" id="CHEBI:57540"/>
        <dbReference type="ChEBI" id="CHEBI:87830"/>
        <dbReference type="ChEBI" id="CHEBI:87832"/>
    </reaction>
</comment>
<proteinExistence type="inferred from homology"/>
<dbReference type="GO" id="GO:0036054">
    <property type="term" value="F:protein-malonyllysine demalonylase activity"/>
    <property type="evidence" value="ECO:0007669"/>
    <property type="project" value="InterPro"/>
</dbReference>
<organism evidence="6 7">
    <name type="scientific">Citricoccus muralis</name>
    <dbReference type="NCBI Taxonomy" id="169134"/>
    <lineage>
        <taxon>Bacteria</taxon>
        <taxon>Bacillati</taxon>
        <taxon>Actinomycetota</taxon>
        <taxon>Actinomycetes</taxon>
        <taxon>Micrococcales</taxon>
        <taxon>Micrococcaceae</taxon>
        <taxon>Citricoccus</taxon>
    </lineage>
</organism>
<reference evidence="6 7" key="1">
    <citation type="submission" date="2018-07" db="EMBL/GenBank/DDBJ databases">
        <title>Sequencing the genomes of 1000 actinobacteria strains.</title>
        <authorList>
            <person name="Klenk H.-P."/>
        </authorList>
    </citation>
    <scope>NUCLEOTIDE SEQUENCE [LARGE SCALE GENOMIC DNA]</scope>
    <source>
        <strain evidence="6 7">DSM 14442</strain>
    </source>
</reference>
<keyword evidence="2 3" id="KW-0520">NAD</keyword>
<evidence type="ECO:0000256" key="2">
    <source>
        <dbReference type="ARBA" id="ARBA00023027"/>
    </source>
</evidence>
<evidence type="ECO:0000256" key="1">
    <source>
        <dbReference type="ARBA" id="ARBA00022679"/>
    </source>
</evidence>
<keyword evidence="3" id="KW-0963">Cytoplasm</keyword>
<protein>
    <recommendedName>
        <fullName evidence="3">NAD-dependent protein deacylase</fullName>
        <ecNumber evidence="3">2.3.1.286</ecNumber>
    </recommendedName>
    <alternativeName>
        <fullName evidence="3">Regulatory protein SIR2 homolog</fullName>
    </alternativeName>
</protein>
<feature type="binding site" evidence="3 4">
    <location>
        <position position="136"/>
    </location>
    <ligand>
        <name>Zn(2+)</name>
        <dbReference type="ChEBI" id="CHEBI:29105"/>
    </ligand>
</feature>
<evidence type="ECO:0000313" key="6">
    <source>
        <dbReference type="EMBL" id="REE02514.1"/>
    </source>
</evidence>
<dbReference type="GO" id="GO:0008270">
    <property type="term" value="F:zinc ion binding"/>
    <property type="evidence" value="ECO:0007669"/>
    <property type="project" value="UniProtKB-UniRule"/>
</dbReference>
<comment type="catalytic activity">
    <reaction evidence="3">
        <text>N(6)-acetyl-L-lysyl-[protein] + NAD(+) + H2O = 2''-O-acetyl-ADP-D-ribose + nicotinamide + L-lysyl-[protein]</text>
        <dbReference type="Rhea" id="RHEA:43636"/>
        <dbReference type="Rhea" id="RHEA-COMP:9752"/>
        <dbReference type="Rhea" id="RHEA-COMP:10731"/>
        <dbReference type="ChEBI" id="CHEBI:15377"/>
        <dbReference type="ChEBI" id="CHEBI:17154"/>
        <dbReference type="ChEBI" id="CHEBI:29969"/>
        <dbReference type="ChEBI" id="CHEBI:57540"/>
        <dbReference type="ChEBI" id="CHEBI:61930"/>
        <dbReference type="ChEBI" id="CHEBI:83767"/>
        <dbReference type="EC" id="2.3.1.286"/>
    </reaction>
</comment>
<dbReference type="Gene3D" id="3.40.50.1220">
    <property type="entry name" value="TPP-binding domain"/>
    <property type="match status" value="1"/>
</dbReference>
<dbReference type="PANTHER" id="PTHR11085">
    <property type="entry name" value="NAD-DEPENDENT PROTEIN DEACYLASE SIRTUIN-5, MITOCHONDRIAL-RELATED"/>
    <property type="match status" value="1"/>
</dbReference>
<dbReference type="Pfam" id="PF02146">
    <property type="entry name" value="SIR2"/>
    <property type="match status" value="1"/>
</dbReference>